<evidence type="ECO:0000313" key="1">
    <source>
        <dbReference type="EMBL" id="KAJ9092644.1"/>
    </source>
</evidence>
<accession>A0ACC2V0D3</accession>
<name>A0ACC2V0D3_9TREE</name>
<sequence length="442" mass="47746">MPPSLASTQAKSVLISGGSIAGPAVAWWLHRYGFKTTLVERWTELRPGGQNIDVTNQGREVVRRMNLESAILAANTGEKGSLLTDADGNERASMMLSDGNNFTLTNDTEILRGSFAKLLHDATHANTEWRFGDQIKSLVEMDQSEGGNLGGGGGGGVKVGFQSGKEEMFDLVVLADGVGSRTRRLAFQPGDVEFKKLGIYIAYFTMPNDPSDTRSDLWVITNLPGKRCLSFRPGGDGLTQVFLMWTSPDSAGYEKLPVAQQIAATRDQLLSGPSWIATSKLVQRAAKGLENTKDLYLEYSGQIKAKHLSTPGGKIGMIGDAAYCGTPVSGAGTTLSLVGAYVLAGELAKHPGNTKAGFRAYEAWMKPFAEECQKLAPGAPHIALPATTLGINALHSTLKTMLWMSKRKSFRWVLAKMFSDTASQVPLPDYRQFEVEPPSKPE</sequence>
<dbReference type="Proteomes" id="UP001227268">
    <property type="component" value="Unassembled WGS sequence"/>
</dbReference>
<evidence type="ECO:0000313" key="2">
    <source>
        <dbReference type="Proteomes" id="UP001227268"/>
    </source>
</evidence>
<gene>
    <name evidence="1" type="ORF">QFC21_006708</name>
</gene>
<organism evidence="1 2">
    <name type="scientific">Naganishia friedmannii</name>
    <dbReference type="NCBI Taxonomy" id="89922"/>
    <lineage>
        <taxon>Eukaryota</taxon>
        <taxon>Fungi</taxon>
        <taxon>Dikarya</taxon>
        <taxon>Basidiomycota</taxon>
        <taxon>Agaricomycotina</taxon>
        <taxon>Tremellomycetes</taxon>
        <taxon>Filobasidiales</taxon>
        <taxon>Filobasidiaceae</taxon>
        <taxon>Naganishia</taxon>
    </lineage>
</organism>
<comment type="caution">
    <text evidence="1">The sequence shown here is derived from an EMBL/GenBank/DDBJ whole genome shotgun (WGS) entry which is preliminary data.</text>
</comment>
<protein>
    <submittedName>
        <fullName evidence="1">Uncharacterized protein</fullName>
    </submittedName>
</protein>
<reference evidence="1" key="1">
    <citation type="submission" date="2023-04" db="EMBL/GenBank/DDBJ databases">
        <title>Draft Genome sequencing of Naganishia species isolated from polar environments using Oxford Nanopore Technology.</title>
        <authorList>
            <person name="Leo P."/>
            <person name="Venkateswaran K."/>
        </authorList>
    </citation>
    <scope>NUCLEOTIDE SEQUENCE</scope>
    <source>
        <strain evidence="1">MNA-CCFEE 5423</strain>
    </source>
</reference>
<keyword evidence="2" id="KW-1185">Reference proteome</keyword>
<proteinExistence type="predicted"/>
<dbReference type="EMBL" id="JASBWT010000036">
    <property type="protein sequence ID" value="KAJ9092644.1"/>
    <property type="molecule type" value="Genomic_DNA"/>
</dbReference>